<protein>
    <submittedName>
        <fullName evidence="8">Recombinase family protein</fullName>
    </submittedName>
</protein>
<evidence type="ECO:0000256" key="1">
    <source>
        <dbReference type="ARBA" id="ARBA00022908"/>
    </source>
</evidence>
<dbReference type="Gene3D" id="3.90.1750.20">
    <property type="entry name" value="Putative Large Serine Recombinase, Chain B, Domain 2"/>
    <property type="match status" value="1"/>
</dbReference>
<evidence type="ECO:0000256" key="2">
    <source>
        <dbReference type="ARBA" id="ARBA00023125"/>
    </source>
</evidence>
<feature type="active site" description="O-(5'-phospho-DNA)-serine intermediate" evidence="4 5">
    <location>
        <position position="11"/>
    </location>
</feature>
<dbReference type="PROSITE" id="PS51737">
    <property type="entry name" value="RECOMBINASE_DNA_BIND"/>
    <property type="match status" value="1"/>
</dbReference>
<proteinExistence type="predicted"/>
<gene>
    <name evidence="8" type="ORF">GOQ27_07245</name>
</gene>
<dbReference type="GO" id="GO:0000150">
    <property type="term" value="F:DNA strand exchange activity"/>
    <property type="evidence" value="ECO:0007669"/>
    <property type="project" value="InterPro"/>
</dbReference>
<dbReference type="InterPro" id="IPR050639">
    <property type="entry name" value="SSR_resolvase"/>
</dbReference>
<evidence type="ECO:0000259" key="6">
    <source>
        <dbReference type="PROSITE" id="PS51736"/>
    </source>
</evidence>
<feature type="domain" description="Resolvase/invertase-type recombinase catalytic" evidence="6">
    <location>
        <begin position="3"/>
        <end position="149"/>
    </location>
</feature>
<keyword evidence="3" id="KW-0233">DNA recombination</keyword>
<keyword evidence="9" id="KW-1185">Reference proteome</keyword>
<dbReference type="AlphaFoldDB" id="A0A942Z8G4"/>
<dbReference type="InterPro" id="IPR036162">
    <property type="entry name" value="Resolvase-like_N_sf"/>
</dbReference>
<reference evidence="8" key="1">
    <citation type="submission" date="2019-12" db="EMBL/GenBank/DDBJ databases">
        <title>Clostridiaceae gen. nov. sp. nov., isolated from sediment in Xinjiang, China.</title>
        <authorList>
            <person name="Zhang R."/>
        </authorList>
    </citation>
    <scope>NUCLEOTIDE SEQUENCE</scope>
    <source>
        <strain evidence="8">D2Q-11</strain>
    </source>
</reference>
<dbReference type="InterPro" id="IPR006118">
    <property type="entry name" value="Recombinase_CS"/>
</dbReference>
<dbReference type="Gene3D" id="3.40.50.1390">
    <property type="entry name" value="Resolvase, N-terminal catalytic domain"/>
    <property type="match status" value="1"/>
</dbReference>
<dbReference type="EMBL" id="WSFT01000029">
    <property type="protein sequence ID" value="MBS4538253.1"/>
    <property type="molecule type" value="Genomic_DNA"/>
</dbReference>
<name>A0A942Z8G4_9FIRM</name>
<evidence type="ECO:0000256" key="4">
    <source>
        <dbReference type="PIRSR" id="PIRSR606118-50"/>
    </source>
</evidence>
<evidence type="ECO:0000259" key="7">
    <source>
        <dbReference type="PROSITE" id="PS51737"/>
    </source>
</evidence>
<dbReference type="RefSeq" id="WP_203366179.1">
    <property type="nucleotide sequence ID" value="NZ_WSFT01000029.1"/>
</dbReference>
<dbReference type="PROSITE" id="PS00397">
    <property type="entry name" value="RECOMBINASES_1"/>
    <property type="match status" value="1"/>
</dbReference>
<dbReference type="Pfam" id="PF07508">
    <property type="entry name" value="Recombinase"/>
    <property type="match status" value="1"/>
</dbReference>
<sequence length="478" mass="55548">MKKVAIYIRVSTQEQAKEGYSIPAQKDKLLAYCTAKNWSIYDVYIDGGFSGGNINRPALKELLDNLDNFDIVLVYKLDRLSRSQKDTLHLIEDEFLNKNVDFVSLLEAFDTTSPFGKAMIGILSVFAQLERETIKQRAKLGKERRAKEGLWRGGAHVPTGYIYLEDKEELKVDEYEALQIKEIFHLYGEGKGYKKIADILNAQGYRKKNGGMWHINAIKRILTNPVYKGFIKYKGEVYPGNHKGIVNEKLYDETQILIKKRSTNSFPSSKYLLGGMIWCGYCGARMKGTWITRYKNGPKHYYYICYSSSGTPTYMIKDPDCPGKHIPMEKVDEYIISNFKNIHLDRNKLINIHNKHQKSKTQSVDTKILKDKIKSIENQISKLMNLYQYEHIPSIELSQRIEPLYKDKDKIQKTLQKNCKPIVSTTNIGLDEILEYIDKIDLIWKEANFEEKRILLKDFIDKIYIKNDDISIKWKDIL</sequence>
<dbReference type="SUPFAM" id="SSF53041">
    <property type="entry name" value="Resolvase-like"/>
    <property type="match status" value="1"/>
</dbReference>
<dbReference type="PANTHER" id="PTHR30461">
    <property type="entry name" value="DNA-INVERTASE FROM LAMBDOID PROPHAGE"/>
    <property type="match status" value="1"/>
</dbReference>
<dbReference type="CDD" id="cd03768">
    <property type="entry name" value="SR_ResInv"/>
    <property type="match status" value="1"/>
</dbReference>
<evidence type="ECO:0000256" key="5">
    <source>
        <dbReference type="PROSITE-ProRule" id="PRU10137"/>
    </source>
</evidence>
<keyword evidence="2" id="KW-0238">DNA-binding</keyword>
<dbReference type="PROSITE" id="PS51736">
    <property type="entry name" value="RECOMBINASES_3"/>
    <property type="match status" value="1"/>
</dbReference>
<dbReference type="GO" id="GO:0015074">
    <property type="term" value="P:DNA integration"/>
    <property type="evidence" value="ECO:0007669"/>
    <property type="project" value="UniProtKB-KW"/>
</dbReference>
<comment type="caution">
    <text evidence="8">The sequence shown here is derived from an EMBL/GenBank/DDBJ whole genome shotgun (WGS) entry which is preliminary data.</text>
</comment>
<dbReference type="Pfam" id="PF13408">
    <property type="entry name" value="Zn_ribbon_recom"/>
    <property type="match status" value="1"/>
</dbReference>
<feature type="domain" description="Recombinase" evidence="7">
    <location>
        <begin position="158"/>
        <end position="264"/>
    </location>
</feature>
<evidence type="ECO:0000256" key="3">
    <source>
        <dbReference type="ARBA" id="ARBA00023172"/>
    </source>
</evidence>
<dbReference type="InterPro" id="IPR011109">
    <property type="entry name" value="DNA_bind_recombinase_dom"/>
</dbReference>
<dbReference type="Pfam" id="PF00239">
    <property type="entry name" value="Resolvase"/>
    <property type="match status" value="1"/>
</dbReference>
<dbReference type="PANTHER" id="PTHR30461:SF23">
    <property type="entry name" value="DNA RECOMBINASE-RELATED"/>
    <property type="match status" value="1"/>
</dbReference>
<dbReference type="FunFam" id="3.40.50.1390:FF:000009">
    <property type="entry name" value="Recombinase family protein"/>
    <property type="match status" value="1"/>
</dbReference>
<accession>A0A942Z8G4</accession>
<dbReference type="InterPro" id="IPR038109">
    <property type="entry name" value="DNA_bind_recomb_sf"/>
</dbReference>
<dbReference type="GO" id="GO:0003677">
    <property type="term" value="F:DNA binding"/>
    <property type="evidence" value="ECO:0007669"/>
    <property type="project" value="UniProtKB-KW"/>
</dbReference>
<evidence type="ECO:0000313" key="9">
    <source>
        <dbReference type="Proteomes" id="UP000724672"/>
    </source>
</evidence>
<dbReference type="Proteomes" id="UP000724672">
    <property type="component" value="Unassembled WGS sequence"/>
</dbReference>
<dbReference type="SMART" id="SM00857">
    <property type="entry name" value="Resolvase"/>
    <property type="match status" value="1"/>
</dbReference>
<dbReference type="InterPro" id="IPR025827">
    <property type="entry name" value="Zn_ribbon_recom_dom"/>
</dbReference>
<dbReference type="InterPro" id="IPR006119">
    <property type="entry name" value="Resolv_N"/>
</dbReference>
<evidence type="ECO:0000313" key="8">
    <source>
        <dbReference type="EMBL" id="MBS4538253.1"/>
    </source>
</evidence>
<keyword evidence="1" id="KW-0229">DNA integration</keyword>
<organism evidence="8 9">
    <name type="scientific">Anaeromonas frigoriresistens</name>
    <dbReference type="NCBI Taxonomy" id="2683708"/>
    <lineage>
        <taxon>Bacteria</taxon>
        <taxon>Bacillati</taxon>
        <taxon>Bacillota</taxon>
        <taxon>Tissierellia</taxon>
        <taxon>Tissierellales</taxon>
        <taxon>Thermohalobacteraceae</taxon>
        <taxon>Anaeromonas</taxon>
    </lineage>
</organism>